<comment type="caution">
    <text evidence="4">The sequence shown here is derived from an EMBL/GenBank/DDBJ whole genome shotgun (WGS) entry which is preliminary data.</text>
</comment>
<dbReference type="OrthoDB" id="10253869at2759"/>
<dbReference type="CDD" id="cd04433">
    <property type="entry name" value="AFD_class_I"/>
    <property type="match status" value="1"/>
</dbReference>
<proteinExistence type="inferred from homology"/>
<dbReference type="STRING" id="1380566.A0A179EYM3"/>
<dbReference type="GO" id="GO:0031956">
    <property type="term" value="F:medium-chain fatty acid-CoA ligase activity"/>
    <property type="evidence" value="ECO:0007669"/>
    <property type="project" value="TreeGrafter"/>
</dbReference>
<organism evidence="4 5">
    <name type="scientific">Pochonia chlamydosporia 170</name>
    <dbReference type="NCBI Taxonomy" id="1380566"/>
    <lineage>
        <taxon>Eukaryota</taxon>
        <taxon>Fungi</taxon>
        <taxon>Dikarya</taxon>
        <taxon>Ascomycota</taxon>
        <taxon>Pezizomycotina</taxon>
        <taxon>Sordariomycetes</taxon>
        <taxon>Hypocreomycetidae</taxon>
        <taxon>Hypocreales</taxon>
        <taxon>Clavicipitaceae</taxon>
        <taxon>Pochonia</taxon>
    </lineage>
</organism>
<name>A0A179EYM3_METCM</name>
<dbReference type="SUPFAM" id="SSF56801">
    <property type="entry name" value="Acetyl-CoA synthetase-like"/>
    <property type="match status" value="1"/>
</dbReference>
<keyword evidence="5" id="KW-1185">Reference proteome</keyword>
<dbReference type="AlphaFoldDB" id="A0A179EYM3"/>
<dbReference type="Gene3D" id="3.30.300.30">
    <property type="match status" value="1"/>
</dbReference>
<dbReference type="PANTHER" id="PTHR43201">
    <property type="entry name" value="ACYL-COA SYNTHETASE"/>
    <property type="match status" value="1"/>
</dbReference>
<gene>
    <name evidence="4" type="ORF">VFPPC_11636</name>
</gene>
<dbReference type="InterPro" id="IPR000873">
    <property type="entry name" value="AMP-dep_synth/lig_dom"/>
</dbReference>
<dbReference type="Proteomes" id="UP000078397">
    <property type="component" value="Unassembled WGS sequence"/>
</dbReference>
<dbReference type="EMBL" id="LSBJ02000027">
    <property type="protein sequence ID" value="OAQ58296.1"/>
    <property type="molecule type" value="Genomic_DNA"/>
</dbReference>
<evidence type="ECO:0000313" key="4">
    <source>
        <dbReference type="EMBL" id="OAQ58296.1"/>
    </source>
</evidence>
<dbReference type="GO" id="GO:0006631">
    <property type="term" value="P:fatty acid metabolic process"/>
    <property type="evidence" value="ECO:0007669"/>
    <property type="project" value="TreeGrafter"/>
</dbReference>
<reference evidence="4 5" key="1">
    <citation type="journal article" date="2016" name="PLoS Pathog.">
        <title>Biosynthesis of antibiotic leucinostatins in bio-control fungus Purpureocillium lilacinum and their inhibition on phytophthora revealed by genome mining.</title>
        <authorList>
            <person name="Wang G."/>
            <person name="Liu Z."/>
            <person name="Lin R."/>
            <person name="Li E."/>
            <person name="Mao Z."/>
            <person name="Ling J."/>
            <person name="Yang Y."/>
            <person name="Yin W.B."/>
            <person name="Xie B."/>
        </authorList>
    </citation>
    <scope>NUCLEOTIDE SEQUENCE [LARGE SCALE GENOMIC DNA]</scope>
    <source>
        <strain evidence="4">170</strain>
    </source>
</reference>
<dbReference type="GeneID" id="28853753"/>
<dbReference type="RefSeq" id="XP_018136473.1">
    <property type="nucleotide sequence ID" value="XM_018289759.1"/>
</dbReference>
<protein>
    <submittedName>
        <fullName evidence="4">Fatty-acid-CoA ligase</fullName>
    </submittedName>
</protein>
<dbReference type="InterPro" id="IPR042099">
    <property type="entry name" value="ANL_N_sf"/>
</dbReference>
<keyword evidence="2 4" id="KW-0436">Ligase</keyword>
<dbReference type="Pfam" id="PF00501">
    <property type="entry name" value="AMP-binding"/>
    <property type="match status" value="1"/>
</dbReference>
<dbReference type="Gene3D" id="3.40.50.12780">
    <property type="entry name" value="N-terminal domain of ligase-like"/>
    <property type="match status" value="1"/>
</dbReference>
<evidence type="ECO:0000259" key="3">
    <source>
        <dbReference type="Pfam" id="PF00501"/>
    </source>
</evidence>
<sequence length="471" mass="51389">MLWVSALKYYTLVTLDVAVLKTGQEETLQNYITTLNPSIVVVASQDDATAVDRARSDSQTKQNHFLGITLQPLAKRQPNWTSMQEICNQKFPENLDAGPMPPEDPDRVVMIVFTSGTSTGIPKGCVWTVRDLMRPLTAAAGLPLLRGPAVLVNTKSSQSMAPCLLYSTWHSGNAAVLAGGSLNVSTTISTIARCRPIGTALYPHTVDLVTEHAGSSPDKLASIRFLLVIGSVTTVESIRRAQRVFPRAKIVASYGMTEAAGMFGWPRGPPSVKTMPEYKGIASCGMSLPGAKLRILNEQGKVVARNEIGTLHLCGDRIASGYLTSTGLKSFYNDGNDRWYNTGDCAVLDEQGRVFILGRYDNMIRRGGMTIAPATIENVLMKKFPRHTVVVIGVSMPKNQELVCAVFHKPVRDHGEVNDLVVKELGYDHGLDDVFDLPQLGLTDWPYTVVGKLSIVDVRRIVTEYLASQKA</sequence>
<feature type="domain" description="AMP-dependent synthetase/ligase" evidence="3">
    <location>
        <begin position="21"/>
        <end position="323"/>
    </location>
</feature>
<dbReference type="KEGG" id="pchm:VFPPC_11636"/>
<comment type="similarity">
    <text evidence="1">Belongs to the ATP-dependent AMP-binding enzyme family.</text>
</comment>
<dbReference type="PANTHER" id="PTHR43201:SF5">
    <property type="entry name" value="MEDIUM-CHAIN ACYL-COA LIGASE ACSF2, MITOCHONDRIAL"/>
    <property type="match status" value="1"/>
</dbReference>
<accession>A0A179EYM3</accession>
<evidence type="ECO:0000256" key="1">
    <source>
        <dbReference type="ARBA" id="ARBA00006432"/>
    </source>
</evidence>
<evidence type="ECO:0000256" key="2">
    <source>
        <dbReference type="ARBA" id="ARBA00022598"/>
    </source>
</evidence>
<dbReference type="InterPro" id="IPR045851">
    <property type="entry name" value="AMP-bd_C_sf"/>
</dbReference>
<evidence type="ECO:0000313" key="5">
    <source>
        <dbReference type="Proteomes" id="UP000078397"/>
    </source>
</evidence>